<keyword evidence="8 9" id="KW-0234">DNA repair</keyword>
<evidence type="ECO:0000256" key="10">
    <source>
        <dbReference type="PROSITE-ProRule" id="PRU10072"/>
    </source>
</evidence>
<dbReference type="GO" id="GO:0005737">
    <property type="term" value="C:cytoplasm"/>
    <property type="evidence" value="ECO:0007669"/>
    <property type="project" value="UniProtKB-SubCell"/>
</dbReference>
<comment type="caution">
    <text evidence="13">The sequence shown here is derived from an EMBL/GenBank/DDBJ whole genome shotgun (WGS) entry which is preliminary data.</text>
</comment>
<evidence type="ECO:0000256" key="7">
    <source>
        <dbReference type="ARBA" id="ARBA00022801"/>
    </source>
</evidence>
<feature type="active site" description="Proton acceptor" evidence="9 10">
    <location>
        <position position="59"/>
    </location>
</feature>
<comment type="subcellular location">
    <subcellularLocation>
        <location evidence="9">Cytoplasm</location>
    </subcellularLocation>
</comment>
<evidence type="ECO:0000256" key="2">
    <source>
        <dbReference type="ARBA" id="ARBA00002631"/>
    </source>
</evidence>
<dbReference type="SMART" id="SM00986">
    <property type="entry name" value="UDG"/>
    <property type="match status" value="1"/>
</dbReference>
<dbReference type="NCBIfam" id="NF003592">
    <property type="entry name" value="PRK05254.1-5"/>
    <property type="match status" value="1"/>
</dbReference>
<evidence type="ECO:0000313" key="14">
    <source>
        <dbReference type="Proteomes" id="UP000029917"/>
    </source>
</evidence>
<dbReference type="InterPro" id="IPR018085">
    <property type="entry name" value="Ura-DNA_Glyclase_AS"/>
</dbReference>
<dbReference type="InterPro" id="IPR005122">
    <property type="entry name" value="Uracil-DNA_glycosylase-like"/>
</dbReference>
<dbReference type="PROSITE" id="PS00130">
    <property type="entry name" value="U_DNA_GLYCOSYLASE"/>
    <property type="match status" value="1"/>
</dbReference>
<dbReference type="OrthoDB" id="9804372at2"/>
<dbReference type="PANTHER" id="PTHR11264:SF0">
    <property type="entry name" value="URACIL-DNA GLYCOSYLASE"/>
    <property type="match status" value="1"/>
</dbReference>
<comment type="function">
    <text evidence="2 9 11">Excises uracil residues from the DNA which can arise as a result of misincorporation of dUMP residues by DNA polymerase or due to deamination of cytosine.</text>
</comment>
<dbReference type="EMBL" id="JRKS01000096">
    <property type="protein sequence ID" value="KGJ01690.1"/>
    <property type="molecule type" value="Genomic_DNA"/>
</dbReference>
<dbReference type="GO" id="GO:0004844">
    <property type="term" value="F:uracil DNA N-glycosylase activity"/>
    <property type="evidence" value="ECO:0007669"/>
    <property type="project" value="UniProtKB-UniRule"/>
</dbReference>
<evidence type="ECO:0000256" key="9">
    <source>
        <dbReference type="HAMAP-Rule" id="MF_00148"/>
    </source>
</evidence>
<dbReference type="HAMAP" id="MF_00148">
    <property type="entry name" value="UDG"/>
    <property type="match status" value="1"/>
</dbReference>
<dbReference type="Proteomes" id="UP000029917">
    <property type="component" value="Unassembled WGS sequence"/>
</dbReference>
<dbReference type="NCBIfam" id="TIGR00628">
    <property type="entry name" value="ung"/>
    <property type="match status" value="1"/>
</dbReference>
<dbReference type="SMART" id="SM00987">
    <property type="entry name" value="UreE_C"/>
    <property type="match status" value="1"/>
</dbReference>
<keyword evidence="7 9" id="KW-0378">Hydrolase</keyword>
<evidence type="ECO:0000256" key="4">
    <source>
        <dbReference type="ARBA" id="ARBA00012030"/>
    </source>
</evidence>
<comment type="catalytic activity">
    <reaction evidence="1 9 11">
        <text>Hydrolyzes single-stranded DNA or mismatched double-stranded DNA and polynucleotides, releasing free uracil.</text>
        <dbReference type="EC" id="3.2.2.27"/>
    </reaction>
</comment>
<keyword evidence="9" id="KW-0963">Cytoplasm</keyword>
<evidence type="ECO:0000256" key="11">
    <source>
        <dbReference type="RuleBase" id="RU003780"/>
    </source>
</evidence>
<reference evidence="13 14" key="1">
    <citation type="submission" date="2014-09" db="EMBL/GenBank/DDBJ databases">
        <authorList>
            <person name="McGinnis J.M."/>
            <person name="Wolfgang W.J."/>
        </authorList>
    </citation>
    <scope>NUCLEOTIDE SEQUENCE [LARGE SCALE GENOMIC DNA]</scope>
    <source>
        <strain evidence="13 14">HAMBI 3106</strain>
    </source>
</reference>
<dbReference type="Gene3D" id="3.40.470.10">
    <property type="entry name" value="Uracil-DNA glycosylase-like domain"/>
    <property type="match status" value="1"/>
</dbReference>
<comment type="similarity">
    <text evidence="3 9 11">Belongs to the uracil-DNA glycosylase (UDG) superfamily. UNG family.</text>
</comment>
<dbReference type="SUPFAM" id="SSF52141">
    <property type="entry name" value="Uracil-DNA glycosylase-like"/>
    <property type="match status" value="1"/>
</dbReference>
<dbReference type="STRING" id="690417.IC63_16375"/>
<keyword evidence="6 9" id="KW-0227">DNA damage</keyword>
<dbReference type="PANTHER" id="PTHR11264">
    <property type="entry name" value="URACIL-DNA GLYCOSYLASE"/>
    <property type="match status" value="1"/>
</dbReference>
<dbReference type="AlphaFoldDB" id="A0A099ETD9"/>
<evidence type="ECO:0000256" key="6">
    <source>
        <dbReference type="ARBA" id="ARBA00022763"/>
    </source>
</evidence>
<dbReference type="NCBIfam" id="NF003588">
    <property type="entry name" value="PRK05254.1-1"/>
    <property type="match status" value="1"/>
</dbReference>
<feature type="domain" description="Uracil-DNA glycosylase-like" evidence="12">
    <location>
        <begin position="44"/>
        <end position="202"/>
    </location>
</feature>
<dbReference type="GO" id="GO:0097510">
    <property type="term" value="P:base-excision repair, AP site formation via deaminated base removal"/>
    <property type="evidence" value="ECO:0007669"/>
    <property type="project" value="TreeGrafter"/>
</dbReference>
<dbReference type="CDD" id="cd10027">
    <property type="entry name" value="UDG-F1-like"/>
    <property type="match status" value="1"/>
</dbReference>
<dbReference type="InterPro" id="IPR036895">
    <property type="entry name" value="Uracil-DNA_glycosylase-like_sf"/>
</dbReference>
<evidence type="ECO:0000259" key="12">
    <source>
        <dbReference type="SMART" id="SM00986"/>
    </source>
</evidence>
<name>A0A099ETD9_9RHOB</name>
<keyword evidence="14" id="KW-1185">Reference proteome</keyword>
<evidence type="ECO:0000313" key="13">
    <source>
        <dbReference type="EMBL" id="KGJ01690.1"/>
    </source>
</evidence>
<dbReference type="InterPro" id="IPR002043">
    <property type="entry name" value="UDG_fam1"/>
</dbReference>
<reference evidence="13 14" key="2">
    <citation type="submission" date="2014-10" db="EMBL/GenBank/DDBJ databases">
        <title>Paracoccus sanguinis sp. nov., isolated from clinical specimens of New York State patients.</title>
        <authorList>
            <person name="Mingle L.A."/>
            <person name="Cole J.A."/>
            <person name="Lapierre P."/>
            <person name="Musser K.A."/>
        </authorList>
    </citation>
    <scope>NUCLEOTIDE SEQUENCE [LARGE SCALE GENOMIC DNA]</scope>
    <source>
        <strain evidence="13 14">HAMBI 3106</strain>
    </source>
</reference>
<organism evidence="13 14">
    <name type="scientific">Paracoccus sphaerophysae</name>
    <dbReference type="NCBI Taxonomy" id="690417"/>
    <lineage>
        <taxon>Bacteria</taxon>
        <taxon>Pseudomonadati</taxon>
        <taxon>Pseudomonadota</taxon>
        <taxon>Alphaproteobacteria</taxon>
        <taxon>Rhodobacterales</taxon>
        <taxon>Paracoccaceae</taxon>
        <taxon>Paracoccus</taxon>
    </lineage>
</organism>
<dbReference type="Pfam" id="PF03167">
    <property type="entry name" value="UDG"/>
    <property type="match status" value="1"/>
</dbReference>
<evidence type="ECO:0000256" key="5">
    <source>
        <dbReference type="ARBA" id="ARBA00018429"/>
    </source>
</evidence>
<sequence length="224" mass="23656">MTPIPIPAAWSHLPFFAQDWPAIRDRLEGTDWLPGPERVFAALDLVPPQRVRVVILGQDPYPTPGHANGLAFSVNPGVALPRSLGNIFAEVEADTGSAPVSGDLGCWAAQGVLLLNTALSVPPGAAGAHGRWGWDRLARQAIAEAQRHGPLAFLLWGAHAARAAGELPRPQDLVVASAHPSPLSARRGFLGSRPFSRVNDWLRGRGETAIDWSCDAAGASGGDI</sequence>
<evidence type="ECO:0000256" key="1">
    <source>
        <dbReference type="ARBA" id="ARBA00001400"/>
    </source>
</evidence>
<protein>
    <recommendedName>
        <fullName evidence="5 9">Uracil-DNA glycosylase</fullName>
        <shortName evidence="9">UDG</shortName>
        <ecNumber evidence="4 9">3.2.2.27</ecNumber>
    </recommendedName>
</protein>
<evidence type="ECO:0000256" key="8">
    <source>
        <dbReference type="ARBA" id="ARBA00023204"/>
    </source>
</evidence>
<accession>A0A099ETD9</accession>
<evidence type="ECO:0000256" key="3">
    <source>
        <dbReference type="ARBA" id="ARBA00008184"/>
    </source>
</evidence>
<gene>
    <name evidence="9" type="primary">ung</name>
    <name evidence="13" type="ORF">IC63_16375</name>
</gene>
<dbReference type="RefSeq" id="WP_036722284.1">
    <property type="nucleotide sequence ID" value="NZ_JRKS01000096.1"/>
</dbReference>
<proteinExistence type="inferred from homology"/>
<dbReference type="EC" id="3.2.2.27" evidence="4 9"/>